<keyword evidence="3" id="KW-1185">Reference proteome</keyword>
<dbReference type="EMBL" id="FTNE01000028">
    <property type="protein sequence ID" value="SIR38801.1"/>
    <property type="molecule type" value="Genomic_DNA"/>
</dbReference>
<evidence type="ECO:0000313" key="3">
    <source>
        <dbReference type="Proteomes" id="UP000186308"/>
    </source>
</evidence>
<reference evidence="2 3" key="1">
    <citation type="submission" date="2017-01" db="EMBL/GenBank/DDBJ databases">
        <authorList>
            <person name="Varghese N."/>
            <person name="Submissions S."/>
        </authorList>
    </citation>
    <scope>NUCLEOTIDE SEQUENCE [LARGE SCALE GENOMIC DNA]</scope>
    <source>
        <strain evidence="2 3">ATCC 35905</strain>
    </source>
</reference>
<evidence type="ECO:0000313" key="2">
    <source>
        <dbReference type="EMBL" id="SIR38801.1"/>
    </source>
</evidence>
<dbReference type="AlphaFoldDB" id="A0A8G2FHW2"/>
<gene>
    <name evidence="2" type="ORF">SAMN05421828_1283</name>
</gene>
<sequence>MIDVRYPKILDLFAQHRAAGRTDSVSFLIWYLENYYRLDPIEAVDAVCDQPGDKGVDGIFVNDNNQTITIFQSRLRQNPTLTVGDTGLKEFAGTLAQFETAAKVEALIAAAGTAQVAALARRLDLVNKISTHELRGEFVSNADLDANGEAFLAGMPRIAFVGKTTLVTSYISESRSIPPHAQRTFDIGGFVATEYVVDADKKALIAPVKASELVALDGIADQSVFAFNVRGPLGKTGVNKDIVTSIEDVQSHKLFPLFHNGVTVISKELEATPESISITDYFVVNGCQSLTALYSNRNKLSPDLRILAKFIKMDPDSELAHKITSFSNNQNGVKPRDFKSNHPIQIRLKNEFIKYYGGQYVFEIKRGEVAESGITISNEDAGLYLRAFDLKEPWTTHRKSEVLDDRHADLFGRPEVTADRIVLCHVITNEINNALPQLENQLIARYVLIRYLMLYIVREVMDHDAVGKEMIQTPAIFVRDIETRKRTATCVRTIVSDLIIDFNGDLADVGEDFDYRDSLRDSKWVIDLRKKMVAGYLKQVQRGRIDSLSQEWTKSVQ</sequence>
<dbReference type="OrthoDB" id="9806213at2"/>
<dbReference type="Proteomes" id="UP000186308">
    <property type="component" value="Unassembled WGS sequence"/>
</dbReference>
<evidence type="ECO:0000259" key="1">
    <source>
        <dbReference type="Pfam" id="PF10592"/>
    </source>
</evidence>
<dbReference type="InterPro" id="IPR018891">
    <property type="entry name" value="AIPR_C"/>
</dbReference>
<comment type="caution">
    <text evidence="2">The sequence shown here is derived from an EMBL/GenBank/DDBJ whole genome shotgun (WGS) entry which is preliminary data.</text>
</comment>
<proteinExistence type="predicted"/>
<protein>
    <submittedName>
        <fullName evidence="2">AIPR protein</fullName>
    </submittedName>
</protein>
<accession>A0A8G2FHW2</accession>
<feature type="domain" description="Abortive phage infection protein C-terminal" evidence="1">
    <location>
        <begin position="227"/>
        <end position="373"/>
    </location>
</feature>
<dbReference type="Pfam" id="PF10592">
    <property type="entry name" value="AIPR"/>
    <property type="match status" value="1"/>
</dbReference>
<dbReference type="RefSeq" id="WP_029313114.1">
    <property type="nucleotide sequence ID" value="NZ_FTNE01000028.1"/>
</dbReference>
<name>A0A8G2FHW2_ACIRU</name>
<organism evidence="2 3">
    <name type="scientific">Acidiphilium rubrum</name>
    <dbReference type="NCBI Taxonomy" id="526"/>
    <lineage>
        <taxon>Bacteria</taxon>
        <taxon>Pseudomonadati</taxon>
        <taxon>Pseudomonadota</taxon>
        <taxon>Alphaproteobacteria</taxon>
        <taxon>Acetobacterales</taxon>
        <taxon>Acidocellaceae</taxon>
        <taxon>Acidiphilium</taxon>
    </lineage>
</organism>